<gene>
    <name evidence="3" type="ORF">I551_5951</name>
</gene>
<dbReference type="InterPro" id="IPR050631">
    <property type="entry name" value="PheA/TfdB_FAD_monoxygenase"/>
</dbReference>
<dbReference type="Proteomes" id="UP000020681">
    <property type="component" value="Unassembled WGS sequence"/>
</dbReference>
<dbReference type="InterPro" id="IPR036188">
    <property type="entry name" value="FAD/NAD-bd_sf"/>
</dbReference>
<dbReference type="Gene3D" id="3.50.50.60">
    <property type="entry name" value="FAD/NAD(P)-binding domain"/>
    <property type="match status" value="1"/>
</dbReference>
<keyword evidence="4" id="KW-1185">Reference proteome</keyword>
<evidence type="ECO:0000256" key="1">
    <source>
        <dbReference type="ARBA" id="ARBA00023002"/>
    </source>
</evidence>
<organism evidence="3 4">
    <name type="scientific">Mycobacterium ulcerans str. Harvey</name>
    <dbReference type="NCBI Taxonomy" id="1299332"/>
    <lineage>
        <taxon>Bacteria</taxon>
        <taxon>Bacillati</taxon>
        <taxon>Actinomycetota</taxon>
        <taxon>Actinomycetes</taxon>
        <taxon>Mycobacteriales</taxon>
        <taxon>Mycobacteriaceae</taxon>
        <taxon>Mycobacterium</taxon>
        <taxon>Mycobacterium ulcerans group</taxon>
    </lineage>
</organism>
<dbReference type="PANTHER" id="PTHR43476:SF5">
    <property type="entry name" value="FAD-DEPENDENT MONOOXYGENASE"/>
    <property type="match status" value="1"/>
</dbReference>
<feature type="domain" description="FAD-binding" evidence="2">
    <location>
        <begin position="5"/>
        <end position="147"/>
    </location>
</feature>
<sequence>MATRSFGAPMDVWWFRLPRRPDDPTGLAGIFNSGHGGIAIDRGDYYQIAYIIPKGSDAQLRAQGIEALHRALADLMPWLADRVDALKSFDDVKLLDVQLNRLRRWYCDGALCIGDAAHAMSPVGGVGINLALADAVATARMLAPSLRVGRVSTGQLARVQARRWAPTAFLQGIQRAIHAAIVAVAVTGGPPQPPPVVRLVSRSVPVRRIMGYLVAIGPLPEHAPKYPRRAR</sequence>
<accession>A0ABP3ADF0</accession>
<comment type="caution">
    <text evidence="3">The sequence shown here is derived from an EMBL/GenBank/DDBJ whole genome shotgun (WGS) entry which is preliminary data.</text>
</comment>
<dbReference type="SUPFAM" id="SSF51905">
    <property type="entry name" value="FAD/NAD(P)-binding domain"/>
    <property type="match status" value="1"/>
</dbReference>
<dbReference type="EMBL" id="JAOL01000160">
    <property type="protein sequence ID" value="EUA87611.1"/>
    <property type="molecule type" value="Genomic_DNA"/>
</dbReference>
<name>A0ABP3ADF0_MYCUL</name>
<dbReference type="InterPro" id="IPR002938">
    <property type="entry name" value="FAD-bd"/>
</dbReference>
<evidence type="ECO:0000313" key="3">
    <source>
        <dbReference type="EMBL" id="EUA87611.1"/>
    </source>
</evidence>
<proteinExistence type="predicted"/>
<dbReference type="PANTHER" id="PTHR43476">
    <property type="entry name" value="3-(3-HYDROXY-PHENYL)PROPIONATE/3-HYDROXYCINNAMIC ACID HYDROXYLASE"/>
    <property type="match status" value="1"/>
</dbReference>
<keyword evidence="1" id="KW-0560">Oxidoreductase</keyword>
<evidence type="ECO:0000259" key="2">
    <source>
        <dbReference type="Pfam" id="PF01494"/>
    </source>
</evidence>
<reference evidence="3 4" key="1">
    <citation type="submission" date="2014-01" db="EMBL/GenBank/DDBJ databases">
        <authorList>
            <person name="Dobos K."/>
            <person name="Lenaerts A."/>
            <person name="Ordway D."/>
            <person name="DeGroote M.A."/>
            <person name="Parker T."/>
            <person name="Sizemore C."/>
            <person name="Tallon L.J."/>
            <person name="Sadzewicz L.K."/>
            <person name="Sengamalay N."/>
            <person name="Fraser C.M."/>
            <person name="Hine E."/>
            <person name="Shefchek K.A."/>
            <person name="Das S.P."/>
            <person name="Tettelin H."/>
        </authorList>
    </citation>
    <scope>NUCLEOTIDE SEQUENCE [LARGE SCALE GENOMIC DNA]</scope>
    <source>
        <strain evidence="3 4">Harvey</strain>
    </source>
</reference>
<protein>
    <submittedName>
        <fullName evidence="3">FAD binding domain protein</fullName>
    </submittedName>
</protein>
<evidence type="ECO:0000313" key="4">
    <source>
        <dbReference type="Proteomes" id="UP000020681"/>
    </source>
</evidence>
<dbReference type="Pfam" id="PF01494">
    <property type="entry name" value="FAD_binding_3"/>
    <property type="match status" value="1"/>
</dbReference>